<dbReference type="PANTHER" id="PTHR31463:SF1">
    <property type="entry name" value="MACROPHAGE-EXPRESSED GENE 1 PROTEIN"/>
    <property type="match status" value="1"/>
</dbReference>
<sequence length="505" mass="56434">MALVKISLCVLLLFCAELESVPVFAGSDSALFPKAFGDPGRCPLTKGMYRFEVLPGGGWDNLRNLHMGAVSVVNYSKCKTSDDGKYLIPDNIFLYPIKKSKVETFAEFYDHWKNYTPTTSRSVNAEASLKFGGYFSVSGSYSSDFESVKKHQVEDKSVTTRVQMRHVLYTAKLQPDMGLQPAFKTRLLEIASHLQHNNTAYANFLAQILVRDFGTHYITSVNAGAVIAKVDHLTRKYFEDFKEDKSKIMASASASFFGVIGFQASYSKSTGKQDLDEYTNNTVYSTLYTFGGPPYRVNFTINQWEDQMVNDLVAVDRAGDPLHYAIIPASLSELSERSTFELADVVEKAIEQYYKHNTIKGCTKMDSPNFSFQANLDDGSCESPTNNYTFGGVYQTCEFDGSPAGNPCELLLQKNPLTADYKCREGYEAVLIHQGRTPQSCHRDCHGCWVIFRCCNTNCGYATYSTYWCLAKAEVPLNTGYMFGGIYSKVLKNPVTQDASCPLKF</sequence>
<dbReference type="GO" id="GO:0002250">
    <property type="term" value="P:adaptive immune response"/>
    <property type="evidence" value="ECO:0007669"/>
    <property type="project" value="UniProtKB-KW"/>
</dbReference>
<name>A0AAD9R189_ACRCE</name>
<evidence type="ECO:0000259" key="2">
    <source>
        <dbReference type="PROSITE" id="PS51412"/>
    </source>
</evidence>
<accession>A0AAD9R189</accession>
<evidence type="ECO:0000313" key="4">
    <source>
        <dbReference type="Proteomes" id="UP001249851"/>
    </source>
</evidence>
<dbReference type="Proteomes" id="UP001249851">
    <property type="component" value="Unassembled WGS sequence"/>
</dbReference>
<keyword evidence="1" id="KW-0732">Signal</keyword>
<organism evidence="3 4">
    <name type="scientific">Acropora cervicornis</name>
    <name type="common">Staghorn coral</name>
    <dbReference type="NCBI Taxonomy" id="6130"/>
    <lineage>
        <taxon>Eukaryota</taxon>
        <taxon>Metazoa</taxon>
        <taxon>Cnidaria</taxon>
        <taxon>Anthozoa</taxon>
        <taxon>Hexacorallia</taxon>
        <taxon>Scleractinia</taxon>
        <taxon>Astrocoeniina</taxon>
        <taxon>Acroporidae</taxon>
        <taxon>Acropora</taxon>
    </lineage>
</organism>
<proteinExistence type="predicted"/>
<dbReference type="PROSITE" id="PS51412">
    <property type="entry name" value="MACPF_2"/>
    <property type="match status" value="1"/>
</dbReference>
<gene>
    <name evidence="3" type="ORF">P5673_003833</name>
</gene>
<dbReference type="Pfam" id="PF01823">
    <property type="entry name" value="MACPF"/>
    <property type="match status" value="1"/>
</dbReference>
<protein>
    <submittedName>
        <fullName evidence="3">Macrophage-expressed gene 1 protein</fullName>
    </submittedName>
</protein>
<dbReference type="SMART" id="SM00457">
    <property type="entry name" value="MACPF"/>
    <property type="match status" value="1"/>
</dbReference>
<dbReference type="GO" id="GO:0045087">
    <property type="term" value="P:innate immune response"/>
    <property type="evidence" value="ECO:0007669"/>
    <property type="project" value="UniProtKB-KW"/>
</dbReference>
<reference evidence="3" key="2">
    <citation type="journal article" date="2023" name="Science">
        <title>Genomic signatures of disease resistance in endangered staghorn corals.</title>
        <authorList>
            <person name="Vollmer S.V."/>
            <person name="Selwyn J.D."/>
            <person name="Despard B.A."/>
            <person name="Roesel C.L."/>
        </authorList>
    </citation>
    <scope>NUCLEOTIDE SEQUENCE</scope>
    <source>
        <strain evidence="3">K2</strain>
    </source>
</reference>
<evidence type="ECO:0000313" key="3">
    <source>
        <dbReference type="EMBL" id="KAK2571256.1"/>
    </source>
</evidence>
<dbReference type="PANTHER" id="PTHR31463">
    <property type="entry name" value="MACROPHAGE-EXPRESSED GENE 1 PROTEIN"/>
    <property type="match status" value="1"/>
</dbReference>
<evidence type="ECO:0000256" key="1">
    <source>
        <dbReference type="SAM" id="SignalP"/>
    </source>
</evidence>
<feature type="signal peptide" evidence="1">
    <location>
        <begin position="1"/>
        <end position="20"/>
    </location>
</feature>
<dbReference type="AlphaFoldDB" id="A0AAD9R189"/>
<reference evidence="3" key="1">
    <citation type="journal article" date="2023" name="G3 (Bethesda)">
        <title>Whole genome assembly and annotation of the endangered Caribbean coral Acropora cervicornis.</title>
        <authorList>
            <person name="Selwyn J.D."/>
            <person name="Vollmer S.V."/>
        </authorList>
    </citation>
    <scope>NUCLEOTIDE SEQUENCE</scope>
    <source>
        <strain evidence="3">K2</strain>
    </source>
</reference>
<feature type="domain" description="MACPF" evidence="2">
    <location>
        <begin position="27"/>
        <end position="357"/>
    </location>
</feature>
<dbReference type="InterPro" id="IPR020864">
    <property type="entry name" value="MACPF"/>
</dbReference>
<dbReference type="GO" id="GO:0030670">
    <property type="term" value="C:phagocytic vesicle membrane"/>
    <property type="evidence" value="ECO:0007669"/>
    <property type="project" value="UniProtKB-SubCell"/>
</dbReference>
<keyword evidence="4" id="KW-1185">Reference proteome</keyword>
<dbReference type="EMBL" id="JARQWQ010000006">
    <property type="protein sequence ID" value="KAK2571256.1"/>
    <property type="molecule type" value="Genomic_DNA"/>
</dbReference>
<dbReference type="InterPro" id="IPR039707">
    <property type="entry name" value="MPEG1"/>
</dbReference>
<feature type="chain" id="PRO_5042135832" evidence="1">
    <location>
        <begin position="21"/>
        <end position="505"/>
    </location>
</feature>
<comment type="caution">
    <text evidence="3">The sequence shown here is derived from an EMBL/GenBank/DDBJ whole genome shotgun (WGS) entry which is preliminary data.</text>
</comment>